<evidence type="ECO:0000313" key="2">
    <source>
        <dbReference type="EMBL" id="SUX10771.1"/>
    </source>
</evidence>
<name>A0A381DJW1_9BACT</name>
<feature type="domain" description="Lipoprotein LPP20-like" evidence="1">
    <location>
        <begin position="66"/>
        <end position="155"/>
    </location>
</feature>
<evidence type="ECO:0000259" key="1">
    <source>
        <dbReference type="Pfam" id="PF02169"/>
    </source>
</evidence>
<dbReference type="InterPro" id="IPR007293">
    <property type="entry name" value="FlgP"/>
</dbReference>
<proteinExistence type="predicted"/>
<accession>A0A381DJW1</accession>
<keyword evidence="3" id="KW-1185">Reference proteome</keyword>
<dbReference type="Proteomes" id="UP000254920">
    <property type="component" value="Unassembled WGS sequence"/>
</dbReference>
<dbReference type="PROSITE" id="PS51257">
    <property type="entry name" value="PROKAR_LIPOPROTEIN"/>
    <property type="match status" value="1"/>
</dbReference>
<dbReference type="OrthoDB" id="5422143at2"/>
<organism evidence="2 3">
    <name type="scientific">Campylobacter sputorum subsp. sputorum</name>
    <dbReference type="NCBI Taxonomy" id="32024"/>
    <lineage>
        <taxon>Bacteria</taxon>
        <taxon>Pseudomonadati</taxon>
        <taxon>Campylobacterota</taxon>
        <taxon>Epsilonproteobacteria</taxon>
        <taxon>Campylobacterales</taxon>
        <taxon>Campylobacteraceae</taxon>
        <taxon>Campylobacter</taxon>
    </lineage>
</organism>
<sequence length="168" mass="18211">MKNISILATALIAMLGFSGCSFNGFGSSANTPAQEVVIQKVDKDDIREVMKQEKMIYTAPESANATFSAVGEGIAPLNTVSPAQALALAKRAAMADAYRNLAAKLYGVKINSKDTVKDAMLKNSSITSQVDGLVKNAAVTNEYFQNGLYKVELELEMNQEKWQEVFAY</sequence>
<dbReference type="Pfam" id="PF02169">
    <property type="entry name" value="LPP20"/>
    <property type="match status" value="1"/>
</dbReference>
<evidence type="ECO:0000313" key="3">
    <source>
        <dbReference type="Proteomes" id="UP000254920"/>
    </source>
</evidence>
<dbReference type="InterPro" id="IPR024952">
    <property type="entry name" value="LPP20-like_dom"/>
</dbReference>
<reference evidence="2 3" key="1">
    <citation type="submission" date="2018-06" db="EMBL/GenBank/DDBJ databases">
        <authorList>
            <consortium name="Pathogen Informatics"/>
            <person name="Doyle S."/>
        </authorList>
    </citation>
    <scope>NUCLEOTIDE SEQUENCE [LARGE SCALE GENOMIC DNA]</scope>
    <source>
        <strain evidence="2 3">NCTC12475</strain>
    </source>
</reference>
<protein>
    <submittedName>
        <fullName evidence="2">Putative lipoprotein</fullName>
    </submittedName>
</protein>
<dbReference type="STRING" id="32024.GCA_000788295_01776"/>
<dbReference type="GeneID" id="93091400"/>
<dbReference type="AlphaFoldDB" id="A0A381DJW1"/>
<dbReference type="RefSeq" id="WP_033916703.1">
    <property type="nucleotide sequence ID" value="NZ_CP043427.1"/>
</dbReference>
<dbReference type="EMBL" id="UFVD01000001">
    <property type="protein sequence ID" value="SUX10771.1"/>
    <property type="molecule type" value="Genomic_DNA"/>
</dbReference>
<dbReference type="PIRSF" id="PIRSF028687">
    <property type="entry name" value="UCP028687"/>
    <property type="match status" value="1"/>
</dbReference>
<gene>
    <name evidence="2" type="ORF">NCTC12475_00978</name>
</gene>
<dbReference type="Gene3D" id="3.30.1660.40">
    <property type="entry name" value="FlgT, N-terminal domain"/>
    <property type="match status" value="1"/>
</dbReference>
<keyword evidence="2" id="KW-0449">Lipoprotein</keyword>
<dbReference type="InterPro" id="IPR038180">
    <property type="entry name" value="FlgT_N_sf"/>
</dbReference>